<keyword evidence="3" id="KW-1185">Reference proteome</keyword>
<evidence type="ECO:0000313" key="3">
    <source>
        <dbReference type="Proteomes" id="UP000769528"/>
    </source>
</evidence>
<evidence type="ECO:0000256" key="1">
    <source>
        <dbReference type="SAM" id="MobiDB-lite"/>
    </source>
</evidence>
<dbReference type="EMBL" id="JAEUBF010000846">
    <property type="protein sequence ID" value="KAH3674553.1"/>
    <property type="molecule type" value="Genomic_DNA"/>
</dbReference>
<dbReference type="AlphaFoldDB" id="A0A9P8TCL8"/>
<gene>
    <name evidence="2" type="ORF">WICMUC_003230</name>
</gene>
<organism evidence="2 3">
    <name type="scientific">Wickerhamomyces mucosus</name>
    <dbReference type="NCBI Taxonomy" id="1378264"/>
    <lineage>
        <taxon>Eukaryota</taxon>
        <taxon>Fungi</taxon>
        <taxon>Dikarya</taxon>
        <taxon>Ascomycota</taxon>
        <taxon>Saccharomycotina</taxon>
        <taxon>Saccharomycetes</taxon>
        <taxon>Phaffomycetales</taxon>
        <taxon>Wickerhamomycetaceae</taxon>
        <taxon>Wickerhamomyces</taxon>
    </lineage>
</organism>
<reference evidence="2" key="1">
    <citation type="journal article" date="2021" name="Open Biol.">
        <title>Shared evolutionary footprints suggest mitochondrial oxidative damage underlies multiple complex I losses in fungi.</title>
        <authorList>
            <person name="Schikora-Tamarit M.A."/>
            <person name="Marcet-Houben M."/>
            <person name="Nosek J."/>
            <person name="Gabaldon T."/>
        </authorList>
    </citation>
    <scope>NUCLEOTIDE SEQUENCE</scope>
    <source>
        <strain evidence="2">CBS6341</strain>
    </source>
</reference>
<comment type="caution">
    <text evidence="2">The sequence shown here is derived from an EMBL/GenBank/DDBJ whole genome shotgun (WGS) entry which is preliminary data.</text>
</comment>
<accession>A0A9P8TCL8</accession>
<name>A0A9P8TCL8_9ASCO</name>
<dbReference type="Proteomes" id="UP000769528">
    <property type="component" value="Unassembled WGS sequence"/>
</dbReference>
<feature type="region of interest" description="Disordered" evidence="1">
    <location>
        <begin position="1"/>
        <end position="74"/>
    </location>
</feature>
<feature type="compositionally biased region" description="Acidic residues" evidence="1">
    <location>
        <begin position="29"/>
        <end position="74"/>
    </location>
</feature>
<proteinExistence type="predicted"/>
<evidence type="ECO:0000313" key="2">
    <source>
        <dbReference type="EMBL" id="KAH3674553.1"/>
    </source>
</evidence>
<sequence length="241" mass="27500">MKRPFDSLEDSDDYKYSPEPLLGFLSSSDDSEIDNSDEFNNSSEDELDDGFNNSSEDELDDEFNNSSEDELDDDFDISSEEELDDDYGLKKKLGIDIHDFDDIDIFDFDNIDIKSLDSKSYRRLLLKVLIDSYISTSKAKAKSKQILAKTAERIINYIIVHQKKVGLLEKERNKIIDNSLRVARRYPDMPGSKEFIKKFGNYKSSASLTSLSALSLLSTLSSLPELKSSKRRKGKKFAHSK</sequence>
<reference evidence="2" key="2">
    <citation type="submission" date="2021-01" db="EMBL/GenBank/DDBJ databases">
        <authorList>
            <person name="Schikora-Tamarit M.A."/>
        </authorList>
    </citation>
    <scope>NUCLEOTIDE SEQUENCE</scope>
    <source>
        <strain evidence="2">CBS6341</strain>
    </source>
</reference>
<protein>
    <submittedName>
        <fullName evidence="2">Uncharacterized protein</fullName>
    </submittedName>
</protein>